<evidence type="ECO:0000313" key="3">
    <source>
        <dbReference type="Proteomes" id="UP000620104"/>
    </source>
</evidence>
<organism evidence="2 3">
    <name type="scientific">Naganishia liquefaciens</name>
    <dbReference type="NCBI Taxonomy" id="104408"/>
    <lineage>
        <taxon>Eukaryota</taxon>
        <taxon>Fungi</taxon>
        <taxon>Dikarya</taxon>
        <taxon>Basidiomycota</taxon>
        <taxon>Agaricomycotina</taxon>
        <taxon>Tremellomycetes</taxon>
        <taxon>Filobasidiales</taxon>
        <taxon>Filobasidiaceae</taxon>
        <taxon>Naganishia</taxon>
    </lineage>
</organism>
<feature type="compositionally biased region" description="Basic and acidic residues" evidence="1">
    <location>
        <begin position="223"/>
        <end position="232"/>
    </location>
</feature>
<feature type="region of interest" description="Disordered" evidence="1">
    <location>
        <begin position="190"/>
        <end position="321"/>
    </location>
</feature>
<dbReference type="OrthoDB" id="2593856at2759"/>
<accession>A0A8H3TU45</accession>
<keyword evidence="3" id="KW-1185">Reference proteome</keyword>
<dbReference type="AlphaFoldDB" id="A0A8H3TU45"/>
<feature type="compositionally biased region" description="Basic and acidic residues" evidence="1">
    <location>
        <begin position="190"/>
        <end position="206"/>
    </location>
</feature>
<reference evidence="2" key="1">
    <citation type="submission" date="2020-07" db="EMBL/GenBank/DDBJ databases">
        <title>Draft Genome Sequence of a Deep-Sea Yeast, Naganishia (Cryptococcus) liquefaciens strain N6.</title>
        <authorList>
            <person name="Han Y.W."/>
            <person name="Kajitani R."/>
            <person name="Morimoto H."/>
            <person name="Parhat M."/>
            <person name="Tsubouchi H."/>
            <person name="Bakenova O."/>
            <person name="Ogata M."/>
            <person name="Argunhan B."/>
            <person name="Aoki R."/>
            <person name="Kajiwara S."/>
            <person name="Itoh T."/>
            <person name="Iwasaki H."/>
        </authorList>
    </citation>
    <scope>NUCLEOTIDE SEQUENCE</scope>
    <source>
        <strain evidence="2">N6</strain>
    </source>
</reference>
<name>A0A8H3TU45_9TREE</name>
<feature type="compositionally biased region" description="Basic and acidic residues" evidence="1">
    <location>
        <begin position="304"/>
        <end position="321"/>
    </location>
</feature>
<feature type="compositionally biased region" description="Polar residues" evidence="1">
    <location>
        <begin position="89"/>
        <end position="101"/>
    </location>
</feature>
<proteinExistence type="predicted"/>
<evidence type="ECO:0000313" key="2">
    <source>
        <dbReference type="EMBL" id="GHJ87148.1"/>
    </source>
</evidence>
<dbReference type="EMBL" id="BLZA01000021">
    <property type="protein sequence ID" value="GHJ87148.1"/>
    <property type="molecule type" value="Genomic_DNA"/>
</dbReference>
<protein>
    <submittedName>
        <fullName evidence="2">Uncharacterized protein</fullName>
    </submittedName>
</protein>
<sequence length="321" mass="35181">MAANPPISNFHTNGSLDVQTRINRFLSTIEPHTRFFTAQGRTYLDSLIERDKKEDRALKADKTGWATVGLDPTSTLIDVAQAGEDATESGKSATGMSSVSQRGGLRARMRDRYGNTSAMITAVRSVKLAKTKVNSKEMPVNVLNTSSSSPIKAWRDIRPKSSVQATSTSKVLLEPVVEIPVYSTNIGHVERDDIQHSPTETLEKATSKKRKMLDGDSISMADVDVKTSRKQGDSWSDAKPAPAAKKSKAHATDEAENHRRPLGESSARLNSAKNRGSRKETKVDLSQINLRSKALIKTATRQQLSEKAEDQAREESVHGSR</sequence>
<gene>
    <name evidence="2" type="ORF">NliqN6_3550</name>
</gene>
<feature type="region of interest" description="Disordered" evidence="1">
    <location>
        <begin position="84"/>
        <end position="105"/>
    </location>
</feature>
<feature type="compositionally biased region" description="Basic and acidic residues" evidence="1">
    <location>
        <begin position="250"/>
        <end position="262"/>
    </location>
</feature>
<comment type="caution">
    <text evidence="2">The sequence shown here is derived from an EMBL/GenBank/DDBJ whole genome shotgun (WGS) entry which is preliminary data.</text>
</comment>
<dbReference type="Proteomes" id="UP000620104">
    <property type="component" value="Unassembled WGS sequence"/>
</dbReference>
<evidence type="ECO:0000256" key="1">
    <source>
        <dbReference type="SAM" id="MobiDB-lite"/>
    </source>
</evidence>